<evidence type="ECO:0008006" key="4">
    <source>
        <dbReference type="Google" id="ProtNLM"/>
    </source>
</evidence>
<dbReference type="EMBL" id="FOLM01000001">
    <property type="protein sequence ID" value="SFB94117.1"/>
    <property type="molecule type" value="Genomic_DNA"/>
</dbReference>
<proteinExistence type="predicted"/>
<dbReference type="RefSeq" id="WP_093836996.1">
    <property type="nucleotide sequence ID" value="NZ_FOLM01000001.1"/>
</dbReference>
<keyword evidence="1" id="KW-0812">Transmembrane</keyword>
<gene>
    <name evidence="2" type="ORF">SAMN05421773_101611</name>
</gene>
<name>A0A1I1F4D0_9ACTN</name>
<reference evidence="2 3" key="1">
    <citation type="submission" date="2016-10" db="EMBL/GenBank/DDBJ databases">
        <authorList>
            <person name="de Groot N.N."/>
        </authorList>
    </citation>
    <scope>NUCLEOTIDE SEQUENCE [LARGE SCALE GENOMIC DNA]</scope>
    <source>
        <strain evidence="2 3">CGMCC 4.5739</strain>
    </source>
</reference>
<evidence type="ECO:0000256" key="1">
    <source>
        <dbReference type="SAM" id="Phobius"/>
    </source>
</evidence>
<evidence type="ECO:0000313" key="2">
    <source>
        <dbReference type="EMBL" id="SFB94117.1"/>
    </source>
</evidence>
<organism evidence="2 3">
    <name type="scientific">Streptomyces aidingensis</name>
    <dbReference type="NCBI Taxonomy" id="910347"/>
    <lineage>
        <taxon>Bacteria</taxon>
        <taxon>Bacillati</taxon>
        <taxon>Actinomycetota</taxon>
        <taxon>Actinomycetes</taxon>
        <taxon>Kitasatosporales</taxon>
        <taxon>Streptomycetaceae</taxon>
        <taxon>Streptomyces</taxon>
    </lineage>
</organism>
<keyword evidence="1" id="KW-1133">Transmembrane helix</keyword>
<dbReference type="AlphaFoldDB" id="A0A1I1F4D0"/>
<accession>A0A1I1F4D0</accession>
<protein>
    <recommendedName>
        <fullName evidence="4">SAF domain-containing protein</fullName>
    </recommendedName>
</protein>
<sequence length="243" mass="24872">MKTQNRVSAAAKNPVAAGPALGDRLPTPPRERKPALAALAVLLILVGALGATVLVLQAGDRVEAVQITERIPAGQPIPEDAMTPVLVAEADGVDFVLWGQRDQIIDGDVWSRVDLVEGTVLVEEMFTRDDQLGADDVLVGLSLSPGQYPTGLEVGQTVAVYWVGNDAEDAAEADDDATGGGAGPGRQVLSDAAKVVVVDGGNGNRSDLSVTVRVPTEEVAPLTRAASGGDVAVAIVAPAGSED</sequence>
<dbReference type="Proteomes" id="UP000199207">
    <property type="component" value="Unassembled WGS sequence"/>
</dbReference>
<keyword evidence="3" id="KW-1185">Reference proteome</keyword>
<dbReference type="OrthoDB" id="3852227at2"/>
<dbReference type="STRING" id="910347.SAMN05421773_101611"/>
<keyword evidence="1" id="KW-0472">Membrane</keyword>
<evidence type="ECO:0000313" key="3">
    <source>
        <dbReference type="Proteomes" id="UP000199207"/>
    </source>
</evidence>
<feature type="transmembrane region" description="Helical" evidence="1">
    <location>
        <begin position="35"/>
        <end position="56"/>
    </location>
</feature>